<gene>
    <name evidence="1" type="ORF">TJEJU_3376</name>
</gene>
<proteinExistence type="predicted"/>
<dbReference type="RefSeq" id="WP_095073966.1">
    <property type="nucleotide sequence ID" value="NZ_LT899436.1"/>
</dbReference>
<dbReference type="EMBL" id="LT899436">
    <property type="protein sequence ID" value="SNR17026.1"/>
    <property type="molecule type" value="Genomic_DNA"/>
</dbReference>
<dbReference type="OrthoDB" id="10010667at2"/>
<evidence type="ECO:0000313" key="2">
    <source>
        <dbReference type="Proteomes" id="UP000215214"/>
    </source>
</evidence>
<protein>
    <submittedName>
        <fullName evidence="1">Uncharacterized protein</fullName>
    </submittedName>
</protein>
<evidence type="ECO:0000313" key="1">
    <source>
        <dbReference type="EMBL" id="SNR17026.1"/>
    </source>
</evidence>
<keyword evidence="2" id="KW-1185">Reference proteome</keyword>
<accession>A0A238UDC4</accession>
<sequence>MVKGRIYGVILSLLLFNVQFLLSQNQEEKGSVNRLRNNISEVVRPEYVLHIKLKKRPNSNKVVITSMTYESRQPNIFKLLIAQKERIAALEKKEKKNRK</sequence>
<reference evidence="1 2" key="1">
    <citation type="submission" date="2017-07" db="EMBL/GenBank/DDBJ databases">
        <authorList>
            <person name="Sun Z.S."/>
            <person name="Albrecht U."/>
            <person name="Echele G."/>
            <person name="Lee C.C."/>
        </authorList>
    </citation>
    <scope>NUCLEOTIDE SEQUENCE [LARGE SCALE GENOMIC DNA]</scope>
    <source>
        <strain evidence="2">type strain: KCTC 22618</strain>
    </source>
</reference>
<dbReference type="Proteomes" id="UP000215214">
    <property type="component" value="Chromosome TJEJU"/>
</dbReference>
<dbReference type="KEGG" id="tje:TJEJU_3376"/>
<name>A0A238UDC4_9FLAO</name>
<dbReference type="AlphaFoldDB" id="A0A238UDC4"/>
<organism evidence="1 2">
    <name type="scientific">Tenacibaculum jejuense</name>
    <dbReference type="NCBI Taxonomy" id="584609"/>
    <lineage>
        <taxon>Bacteria</taxon>
        <taxon>Pseudomonadati</taxon>
        <taxon>Bacteroidota</taxon>
        <taxon>Flavobacteriia</taxon>
        <taxon>Flavobacteriales</taxon>
        <taxon>Flavobacteriaceae</taxon>
        <taxon>Tenacibaculum</taxon>
    </lineage>
</organism>